<evidence type="ECO:0000256" key="1">
    <source>
        <dbReference type="SAM" id="MobiDB-lite"/>
    </source>
</evidence>
<protein>
    <submittedName>
        <fullName evidence="2">Uncharacterized protein</fullName>
    </submittedName>
</protein>
<feature type="region of interest" description="Disordered" evidence="1">
    <location>
        <begin position="1"/>
        <end position="43"/>
    </location>
</feature>
<dbReference type="RefSeq" id="WP_223163101.1">
    <property type="nucleotide sequence ID" value="NZ_FOMS01000010.1"/>
</dbReference>
<sequence length="75" mass="8494">MNSMEESFAALETRMKTHSARAAERAFKPQKETPTSRAEITDRAAREIIEAETSKRAETTARLRAQRLAREGKTD</sequence>
<organism evidence="2 3">
    <name type="scientific">Roseivivax sediminis</name>
    <dbReference type="NCBI Taxonomy" id="936889"/>
    <lineage>
        <taxon>Bacteria</taxon>
        <taxon>Pseudomonadati</taxon>
        <taxon>Pseudomonadota</taxon>
        <taxon>Alphaproteobacteria</taxon>
        <taxon>Rhodobacterales</taxon>
        <taxon>Roseobacteraceae</taxon>
        <taxon>Roseivivax</taxon>
    </lineage>
</organism>
<evidence type="ECO:0000313" key="2">
    <source>
        <dbReference type="EMBL" id="SFE47305.1"/>
    </source>
</evidence>
<feature type="compositionally biased region" description="Basic and acidic residues" evidence="1">
    <location>
        <begin position="21"/>
        <end position="31"/>
    </location>
</feature>
<gene>
    <name evidence="2" type="ORF">SAMN04515678_11059</name>
</gene>
<dbReference type="EMBL" id="FOMS01000010">
    <property type="protein sequence ID" value="SFE47305.1"/>
    <property type="molecule type" value="Genomic_DNA"/>
</dbReference>
<reference evidence="2 3" key="1">
    <citation type="submission" date="2016-10" db="EMBL/GenBank/DDBJ databases">
        <authorList>
            <person name="Varghese N."/>
            <person name="Submissions S."/>
        </authorList>
    </citation>
    <scope>NUCLEOTIDE SEQUENCE [LARGE SCALE GENOMIC DNA]</scope>
    <source>
        <strain evidence="3">YIM D21,KCTC 23444,ACCC 10710</strain>
    </source>
</reference>
<evidence type="ECO:0000313" key="3">
    <source>
        <dbReference type="Proteomes" id="UP000325289"/>
    </source>
</evidence>
<accession>A0A1I2ATH5</accession>
<name>A0A1I2ATH5_9RHOB</name>
<proteinExistence type="predicted"/>
<dbReference type="AlphaFoldDB" id="A0A1I2ATH5"/>
<keyword evidence="3" id="KW-1185">Reference proteome</keyword>
<dbReference type="Proteomes" id="UP000325289">
    <property type="component" value="Unassembled WGS sequence"/>
</dbReference>